<protein>
    <submittedName>
        <fullName evidence="1">Uncharacterized protein</fullName>
    </submittedName>
</protein>
<dbReference type="AlphaFoldDB" id="A0A9K3D303"/>
<dbReference type="EMBL" id="BDIP01003857">
    <property type="protein sequence ID" value="GIQ88203.1"/>
    <property type="molecule type" value="Genomic_DNA"/>
</dbReference>
<feature type="non-terminal residue" evidence="1">
    <location>
        <position position="138"/>
    </location>
</feature>
<comment type="caution">
    <text evidence="1">The sequence shown here is derived from an EMBL/GenBank/DDBJ whole genome shotgun (WGS) entry which is preliminary data.</text>
</comment>
<reference evidence="1 2" key="1">
    <citation type="journal article" date="2018" name="PLoS ONE">
        <title>The draft genome of Kipferlia bialata reveals reductive genome evolution in fornicate parasites.</title>
        <authorList>
            <person name="Tanifuji G."/>
            <person name="Takabayashi S."/>
            <person name="Kume K."/>
            <person name="Takagi M."/>
            <person name="Nakayama T."/>
            <person name="Kamikawa R."/>
            <person name="Inagaki Y."/>
            <person name="Hashimoto T."/>
        </authorList>
    </citation>
    <scope>NUCLEOTIDE SEQUENCE [LARGE SCALE GENOMIC DNA]</scope>
    <source>
        <strain evidence="1">NY0173</strain>
    </source>
</reference>
<accession>A0A9K3D303</accession>
<evidence type="ECO:0000313" key="2">
    <source>
        <dbReference type="Proteomes" id="UP000265618"/>
    </source>
</evidence>
<name>A0A9K3D303_9EUKA</name>
<feature type="non-terminal residue" evidence="1">
    <location>
        <position position="1"/>
    </location>
</feature>
<organism evidence="1 2">
    <name type="scientific">Kipferlia bialata</name>
    <dbReference type="NCBI Taxonomy" id="797122"/>
    <lineage>
        <taxon>Eukaryota</taxon>
        <taxon>Metamonada</taxon>
        <taxon>Carpediemonas-like organisms</taxon>
        <taxon>Kipferlia</taxon>
    </lineage>
</organism>
<gene>
    <name evidence="1" type="ORF">KIPB_010401</name>
</gene>
<dbReference type="Proteomes" id="UP000265618">
    <property type="component" value="Unassembled WGS sequence"/>
</dbReference>
<evidence type="ECO:0000313" key="1">
    <source>
        <dbReference type="EMBL" id="GIQ88203.1"/>
    </source>
</evidence>
<keyword evidence="2" id="KW-1185">Reference proteome</keyword>
<sequence length="138" mass="16098">AFDHESLSSHIARVEHYIPMVERVVEGKAKVEESLREQTEEAALLEEFQDACTCLSRYSITRALVAQEQFDAYTPADTNRVHRLIERIRSFDSESLSSHIARLEHYMPMVERVVEGKVKVEESLREQREVLQEHSRDK</sequence>
<proteinExistence type="predicted"/>